<dbReference type="GO" id="GO:0032259">
    <property type="term" value="P:methylation"/>
    <property type="evidence" value="ECO:0007669"/>
    <property type="project" value="UniProtKB-KW"/>
</dbReference>
<comment type="caution">
    <text evidence="9">The sequence shown here is derived from an EMBL/GenBank/DDBJ whole genome shotgun (WGS) entry which is preliminary data.</text>
</comment>
<evidence type="ECO:0000256" key="2">
    <source>
        <dbReference type="ARBA" id="ARBA00011900"/>
    </source>
</evidence>
<dbReference type="PROSITE" id="PS00092">
    <property type="entry name" value="N6_MTASE"/>
    <property type="match status" value="1"/>
</dbReference>
<evidence type="ECO:0000313" key="9">
    <source>
        <dbReference type="EMBL" id="MDH0755594.1"/>
    </source>
</evidence>
<dbReference type="EC" id="2.1.1.72" evidence="2"/>
<evidence type="ECO:0000256" key="1">
    <source>
        <dbReference type="ARBA" id="ARBA00006594"/>
    </source>
</evidence>
<name>A0ABD4Y8P8_9PSED</name>
<evidence type="ECO:0000259" key="8">
    <source>
        <dbReference type="Pfam" id="PF02384"/>
    </source>
</evidence>
<evidence type="ECO:0000256" key="5">
    <source>
        <dbReference type="ARBA" id="ARBA00022691"/>
    </source>
</evidence>
<dbReference type="InterPro" id="IPR051537">
    <property type="entry name" value="DNA_Adenine_Mtase"/>
</dbReference>
<evidence type="ECO:0000313" key="10">
    <source>
        <dbReference type="Proteomes" id="UP001160152"/>
    </source>
</evidence>
<dbReference type="GO" id="GO:0009307">
    <property type="term" value="P:DNA restriction-modification system"/>
    <property type="evidence" value="ECO:0007669"/>
    <property type="project" value="UniProtKB-KW"/>
</dbReference>
<dbReference type="RefSeq" id="WP_280070065.1">
    <property type="nucleotide sequence ID" value="NZ_JAOCBV010000001.1"/>
</dbReference>
<dbReference type="InterPro" id="IPR002052">
    <property type="entry name" value="DNA_methylase_N6_adenine_CS"/>
</dbReference>
<evidence type="ECO:0000256" key="6">
    <source>
        <dbReference type="ARBA" id="ARBA00022747"/>
    </source>
</evidence>
<organism evidence="9 10">
    <name type="scientific">Pseudomonas juntendi</name>
    <dbReference type="NCBI Taxonomy" id="2666183"/>
    <lineage>
        <taxon>Bacteria</taxon>
        <taxon>Pseudomonadati</taxon>
        <taxon>Pseudomonadota</taxon>
        <taxon>Gammaproteobacteria</taxon>
        <taxon>Pseudomonadales</taxon>
        <taxon>Pseudomonadaceae</taxon>
        <taxon>Pseudomonas</taxon>
    </lineage>
</organism>
<dbReference type="SUPFAM" id="SSF53335">
    <property type="entry name" value="S-adenosyl-L-methionine-dependent methyltransferases"/>
    <property type="match status" value="1"/>
</dbReference>
<evidence type="ECO:0000256" key="7">
    <source>
        <dbReference type="ARBA" id="ARBA00047942"/>
    </source>
</evidence>
<comment type="similarity">
    <text evidence="1">Belongs to the N(4)/N(6)-methyltransferase family.</text>
</comment>
<keyword evidence="4" id="KW-0808">Transferase</keyword>
<comment type="catalytic activity">
    <reaction evidence="7">
        <text>a 2'-deoxyadenosine in DNA + S-adenosyl-L-methionine = an N(6)-methyl-2'-deoxyadenosine in DNA + S-adenosyl-L-homocysteine + H(+)</text>
        <dbReference type="Rhea" id="RHEA:15197"/>
        <dbReference type="Rhea" id="RHEA-COMP:12418"/>
        <dbReference type="Rhea" id="RHEA-COMP:12419"/>
        <dbReference type="ChEBI" id="CHEBI:15378"/>
        <dbReference type="ChEBI" id="CHEBI:57856"/>
        <dbReference type="ChEBI" id="CHEBI:59789"/>
        <dbReference type="ChEBI" id="CHEBI:90615"/>
        <dbReference type="ChEBI" id="CHEBI:90616"/>
        <dbReference type="EC" id="2.1.1.72"/>
    </reaction>
</comment>
<reference evidence="9 10" key="1">
    <citation type="submission" date="2022-09" db="EMBL/GenBank/DDBJ databases">
        <title>Intensive care unit water sources are persistently colonized with multi-drug resistant bacteria and are the site of extensive horizontal gene transfer of antibiotic resistance genes.</title>
        <authorList>
            <person name="Diorio-Toth L."/>
        </authorList>
    </citation>
    <scope>NUCLEOTIDE SEQUENCE [LARGE SCALE GENOMIC DNA]</scope>
    <source>
        <strain evidence="9 10">GD03901</strain>
    </source>
</reference>
<dbReference type="Proteomes" id="UP001160152">
    <property type="component" value="Unassembled WGS sequence"/>
</dbReference>
<dbReference type="CDD" id="cd02440">
    <property type="entry name" value="AdoMet_MTases"/>
    <property type="match status" value="1"/>
</dbReference>
<feature type="domain" description="DNA methylase adenine-specific" evidence="8">
    <location>
        <begin position="126"/>
        <end position="420"/>
    </location>
</feature>
<dbReference type="Pfam" id="PF02384">
    <property type="entry name" value="N6_Mtase"/>
    <property type="match status" value="1"/>
</dbReference>
<keyword evidence="6" id="KW-0680">Restriction system</keyword>
<keyword evidence="3 9" id="KW-0489">Methyltransferase</keyword>
<accession>A0ABD4Y8P8</accession>
<protein>
    <recommendedName>
        <fullName evidence="2">site-specific DNA-methyltransferase (adenine-specific)</fullName>
        <ecNumber evidence="2">2.1.1.72</ecNumber>
    </recommendedName>
</protein>
<dbReference type="PRINTS" id="PR00507">
    <property type="entry name" value="N12N6MTFRASE"/>
</dbReference>
<proteinExistence type="inferred from homology"/>
<dbReference type="EMBL" id="JAOCBV010000001">
    <property type="protein sequence ID" value="MDH0755594.1"/>
    <property type="molecule type" value="Genomic_DNA"/>
</dbReference>
<evidence type="ECO:0000256" key="3">
    <source>
        <dbReference type="ARBA" id="ARBA00022603"/>
    </source>
</evidence>
<dbReference type="PANTHER" id="PTHR42933">
    <property type="entry name" value="SLR6095 PROTEIN"/>
    <property type="match status" value="1"/>
</dbReference>
<gene>
    <name evidence="9" type="ORF">N5C70_02325</name>
</gene>
<dbReference type="GO" id="GO:0009007">
    <property type="term" value="F:site-specific DNA-methyltransferase (adenine-specific) activity"/>
    <property type="evidence" value="ECO:0007669"/>
    <property type="project" value="UniProtKB-EC"/>
</dbReference>
<dbReference type="InterPro" id="IPR003356">
    <property type="entry name" value="DNA_methylase_A-5"/>
</dbReference>
<dbReference type="AlphaFoldDB" id="A0ABD4Y8P8"/>
<sequence>MSDFEYSIIDNIIDDLRSKTNLDTQDYTDFFVGIFFVIFSSIHNRKIDDHLQALLRESIKTSRDDILISTLLQAADQVDSAYSNELNLRIAIQHLTERVRNPFAVTETCIQLYELISSHIFPAAAGSFFEKIIQHFAEAQGKRAGEAYTPRELVKMMVDIVEPVGGESLYDPTCGSGGFLISANINALTCKRSGPLKIYGREINSSAARIAKINCIVHGVTDFEIRKSDSLQEVEASTYDIVLANPPFSLSTSSYQAGITTSYFDFGAPPPNKADFAFLQMILKSLKPDGRAAVLVPNGVLFRGGLEGAIRRSIIQNGLVDAVIALPGGMLKNTGIPTAVLVLKKPGTTNKSVLLIDSPEAEKYANDNSPMESRAPFYTTLEIYKTRSELEGISKLITNEQLENNGYNLSPSRYMENKQLQKISITILTEKQKDLEKQLARLQKEFSELLT</sequence>
<dbReference type="InterPro" id="IPR029063">
    <property type="entry name" value="SAM-dependent_MTases_sf"/>
</dbReference>
<evidence type="ECO:0000256" key="4">
    <source>
        <dbReference type="ARBA" id="ARBA00022679"/>
    </source>
</evidence>
<dbReference type="Gene3D" id="3.40.50.150">
    <property type="entry name" value="Vaccinia Virus protein VP39"/>
    <property type="match status" value="1"/>
</dbReference>
<keyword evidence="5" id="KW-0949">S-adenosyl-L-methionine</keyword>
<dbReference type="PANTHER" id="PTHR42933:SF3">
    <property type="entry name" value="TYPE I RESTRICTION ENZYME MJAVIII METHYLASE SUBUNIT"/>
    <property type="match status" value="1"/>
</dbReference>